<dbReference type="Gene3D" id="3.30.2310.20">
    <property type="entry name" value="RelE-like"/>
    <property type="match status" value="1"/>
</dbReference>
<dbReference type="OrthoDB" id="9809155at2"/>
<dbReference type="InterPro" id="IPR035093">
    <property type="entry name" value="RelE/ParE_toxin_dom_sf"/>
</dbReference>
<dbReference type="EMBL" id="QEQK01000013">
    <property type="protein sequence ID" value="PWN55088.1"/>
    <property type="molecule type" value="Genomic_DNA"/>
</dbReference>
<dbReference type="RefSeq" id="WP_109721087.1">
    <property type="nucleotide sequence ID" value="NZ_QEQK01000013.1"/>
</dbReference>
<keyword evidence="1" id="KW-1277">Toxin-antitoxin system</keyword>
<dbReference type="Proteomes" id="UP000251800">
    <property type="component" value="Unassembled WGS sequence"/>
</dbReference>
<sequence length="99" mass="11415">MKAISFLPAAREDIRREKSYYRKINPELARQFQAAVETAANGAAENPQAMQVLEHEIRRWPLTTFPHGLLYRDEPDSVLVLAVFHPSQSPVRWQGRSRT</sequence>
<proteinExistence type="predicted"/>
<gene>
    <name evidence="2" type="ORF">DEH80_13745</name>
</gene>
<dbReference type="Pfam" id="PF05016">
    <property type="entry name" value="ParE_toxin"/>
    <property type="match status" value="1"/>
</dbReference>
<evidence type="ECO:0000313" key="2">
    <source>
        <dbReference type="EMBL" id="PWN55088.1"/>
    </source>
</evidence>
<accession>A0A383XR34</accession>
<evidence type="ECO:0000256" key="1">
    <source>
        <dbReference type="ARBA" id="ARBA00022649"/>
    </source>
</evidence>
<evidence type="ECO:0000313" key="3">
    <source>
        <dbReference type="Proteomes" id="UP000251800"/>
    </source>
</evidence>
<protein>
    <submittedName>
        <fullName evidence="2">Type II toxin-antitoxin system RelE/ParE family toxin</fullName>
    </submittedName>
</protein>
<dbReference type="InterPro" id="IPR007712">
    <property type="entry name" value="RelE/ParE_toxin"/>
</dbReference>
<reference evidence="2 3" key="1">
    <citation type="submission" date="2018-05" db="EMBL/GenBank/DDBJ databases">
        <title>Abyssibacter profundi OUC007T gen. nov., sp. nov, a marine bacterium isolated from seawater of the Mariana Trench.</title>
        <authorList>
            <person name="Zhou S."/>
        </authorList>
    </citation>
    <scope>NUCLEOTIDE SEQUENCE [LARGE SCALE GENOMIC DNA]</scope>
    <source>
        <strain evidence="2 3">OUC007</strain>
    </source>
</reference>
<keyword evidence="3" id="KW-1185">Reference proteome</keyword>
<comment type="caution">
    <text evidence="2">The sequence shown here is derived from an EMBL/GenBank/DDBJ whole genome shotgun (WGS) entry which is preliminary data.</text>
</comment>
<dbReference type="AlphaFoldDB" id="A0A383XR34"/>
<organism evidence="2 3">
    <name type="scientific">Abyssibacter profundi</name>
    <dbReference type="NCBI Taxonomy" id="2182787"/>
    <lineage>
        <taxon>Bacteria</taxon>
        <taxon>Pseudomonadati</taxon>
        <taxon>Pseudomonadota</taxon>
        <taxon>Gammaproteobacteria</taxon>
        <taxon>Chromatiales</taxon>
        <taxon>Oceanococcaceae</taxon>
        <taxon>Abyssibacter</taxon>
    </lineage>
</organism>
<name>A0A383XR34_9GAMM</name>